<accession>A0A553HYB6</accession>
<feature type="compositionally biased region" description="Low complexity" evidence="1">
    <location>
        <begin position="215"/>
        <end position="227"/>
    </location>
</feature>
<protein>
    <submittedName>
        <fullName evidence="2">Uncharacterized protein</fullName>
    </submittedName>
</protein>
<reference evidence="3" key="1">
    <citation type="submission" date="2019-06" db="EMBL/GenBank/DDBJ databases">
        <title>Draft genome sequence of the griseofulvin-producing fungus Xylaria cubensis strain G536.</title>
        <authorList>
            <person name="Mead M.E."/>
            <person name="Raja H.A."/>
            <person name="Steenwyk J.L."/>
            <person name="Knowles S.L."/>
            <person name="Oberlies N.H."/>
            <person name="Rokas A."/>
        </authorList>
    </citation>
    <scope>NUCLEOTIDE SEQUENCE [LARGE SCALE GENOMIC DNA]</scope>
    <source>
        <strain evidence="3">G536</strain>
    </source>
</reference>
<name>A0A553HYB6_9PEZI</name>
<dbReference type="OrthoDB" id="5427526at2759"/>
<feature type="region of interest" description="Disordered" evidence="1">
    <location>
        <begin position="37"/>
        <end position="59"/>
    </location>
</feature>
<feature type="compositionally biased region" description="Polar residues" evidence="1">
    <location>
        <begin position="37"/>
        <end position="56"/>
    </location>
</feature>
<evidence type="ECO:0000313" key="2">
    <source>
        <dbReference type="EMBL" id="TRX92941.1"/>
    </source>
</evidence>
<evidence type="ECO:0000313" key="3">
    <source>
        <dbReference type="Proteomes" id="UP000319160"/>
    </source>
</evidence>
<dbReference type="Proteomes" id="UP000319160">
    <property type="component" value="Unassembled WGS sequence"/>
</dbReference>
<organism evidence="2 3">
    <name type="scientific">Xylaria flabelliformis</name>
    <dbReference type="NCBI Taxonomy" id="2512241"/>
    <lineage>
        <taxon>Eukaryota</taxon>
        <taxon>Fungi</taxon>
        <taxon>Dikarya</taxon>
        <taxon>Ascomycota</taxon>
        <taxon>Pezizomycotina</taxon>
        <taxon>Sordariomycetes</taxon>
        <taxon>Xylariomycetidae</taxon>
        <taxon>Xylariales</taxon>
        <taxon>Xylariaceae</taxon>
        <taxon>Xylaria</taxon>
    </lineage>
</organism>
<keyword evidence="3" id="KW-1185">Reference proteome</keyword>
<feature type="region of interest" description="Disordered" evidence="1">
    <location>
        <begin position="93"/>
        <end position="132"/>
    </location>
</feature>
<feature type="compositionally biased region" description="Gly residues" evidence="1">
    <location>
        <begin position="152"/>
        <end position="162"/>
    </location>
</feature>
<gene>
    <name evidence="2" type="ORF">FHL15_006079</name>
</gene>
<feature type="region of interest" description="Disordered" evidence="1">
    <location>
        <begin position="196"/>
        <end position="261"/>
    </location>
</feature>
<comment type="caution">
    <text evidence="2">The sequence shown here is derived from an EMBL/GenBank/DDBJ whole genome shotgun (WGS) entry which is preliminary data.</text>
</comment>
<sequence length="476" mass="51144">MAATFGVQVQQPLTNTQIVRTGCGGVLGHPFVLDTSAEQGSLPDSSASGYPRQQTAAAAHDKLLSAQSLNKTPPPFPRLYRVYILTCAPKALMSRSPHTPRHSRGSSAIDANYSGASPNMSPSARRQSKSSFHEPLTPLRQSMNEAEFHDLGVGGGGGGQDNGLGNLADELADALSGSGDEDEYYGDDYEVQEDEREAVDGVRDSGVDVASQIDLPSRTKSSSLSVPSPKPRGHRRTESAYDGSEYGSESDLDSPGMPPSLVARMDAVESLARRGTESTGTAADAVFKRVTDGLRDLGSQSGVEGNTTRLITAHSALATHLTHQTRQLHNLTFPLLSPLVAPPDPETIDTLLPILTAVSTDMPRPATSAFDSLAALHSVTSDLVQTLNYLSDTLHMSRQTTTTASRRLRTAKEMVSEMRREEELKEEGERWLARGNWGERLQNRECAGICRDVVGGFEEVCDGWRARLLAQAESSA</sequence>
<dbReference type="AlphaFoldDB" id="A0A553HYB6"/>
<feature type="compositionally biased region" description="Polar residues" evidence="1">
    <location>
        <begin position="114"/>
        <end position="125"/>
    </location>
</feature>
<evidence type="ECO:0000256" key="1">
    <source>
        <dbReference type="SAM" id="MobiDB-lite"/>
    </source>
</evidence>
<feature type="region of interest" description="Disordered" evidence="1">
    <location>
        <begin position="148"/>
        <end position="167"/>
    </location>
</feature>
<proteinExistence type="predicted"/>
<dbReference type="EMBL" id="VFLP01000032">
    <property type="protein sequence ID" value="TRX92941.1"/>
    <property type="molecule type" value="Genomic_DNA"/>
</dbReference>